<dbReference type="STRING" id="28230.SAMN05878443_1415"/>
<comment type="similarity">
    <text evidence="1">Belongs to the OsmC/Ohr family.</text>
</comment>
<organism evidence="2 3">
    <name type="scientific">Carnobacterium alterfunditum</name>
    <dbReference type="NCBI Taxonomy" id="28230"/>
    <lineage>
        <taxon>Bacteria</taxon>
        <taxon>Bacillati</taxon>
        <taxon>Bacillota</taxon>
        <taxon>Bacilli</taxon>
        <taxon>Lactobacillales</taxon>
        <taxon>Carnobacteriaceae</taxon>
        <taxon>Carnobacterium</taxon>
    </lineage>
</organism>
<dbReference type="RefSeq" id="WP_034548501.1">
    <property type="nucleotide sequence ID" value="NZ_FSRN01000001.1"/>
</dbReference>
<dbReference type="InterPro" id="IPR036102">
    <property type="entry name" value="OsmC/Ohrsf"/>
</dbReference>
<dbReference type="eggNOG" id="COG1764">
    <property type="taxonomic scope" value="Bacteria"/>
</dbReference>
<protein>
    <submittedName>
        <fullName evidence="2">Organic hydroperoxide reductase OsmC/OhrA</fullName>
    </submittedName>
</protein>
<name>A0A1N6GTC2_9LACT</name>
<evidence type="ECO:0000313" key="3">
    <source>
        <dbReference type="Proteomes" id="UP000184758"/>
    </source>
</evidence>
<evidence type="ECO:0000313" key="2">
    <source>
        <dbReference type="EMBL" id="SIO10841.1"/>
    </source>
</evidence>
<dbReference type="Pfam" id="PF02566">
    <property type="entry name" value="OsmC"/>
    <property type="match status" value="1"/>
</dbReference>
<dbReference type="OrthoDB" id="9797508at2"/>
<dbReference type="SUPFAM" id="SSF82784">
    <property type="entry name" value="OsmC-like"/>
    <property type="match status" value="1"/>
</dbReference>
<reference evidence="3" key="1">
    <citation type="submission" date="2016-11" db="EMBL/GenBank/DDBJ databases">
        <authorList>
            <person name="Varghese N."/>
            <person name="Submissions S."/>
        </authorList>
    </citation>
    <scope>NUCLEOTIDE SEQUENCE [LARGE SCALE GENOMIC DNA]</scope>
    <source>
        <strain evidence="3">313</strain>
    </source>
</reference>
<dbReference type="InterPro" id="IPR019953">
    <property type="entry name" value="OHR"/>
</dbReference>
<dbReference type="AlphaFoldDB" id="A0A1N6GTC2"/>
<dbReference type="EMBL" id="FSRN01000001">
    <property type="protein sequence ID" value="SIO10841.1"/>
    <property type="molecule type" value="Genomic_DNA"/>
</dbReference>
<dbReference type="Proteomes" id="UP000184758">
    <property type="component" value="Unassembled WGS sequence"/>
</dbReference>
<evidence type="ECO:0000256" key="1">
    <source>
        <dbReference type="ARBA" id="ARBA00007378"/>
    </source>
</evidence>
<dbReference type="InterPro" id="IPR003718">
    <property type="entry name" value="OsmC/Ohr_fam"/>
</dbReference>
<keyword evidence="3" id="KW-1185">Reference proteome</keyword>
<accession>A0A1N6GTC2</accession>
<dbReference type="GO" id="GO:0006979">
    <property type="term" value="P:response to oxidative stress"/>
    <property type="evidence" value="ECO:0007669"/>
    <property type="project" value="InterPro"/>
</dbReference>
<gene>
    <name evidence="2" type="ORF">SAMN05878443_1415</name>
</gene>
<dbReference type="Gene3D" id="3.30.300.20">
    <property type="match status" value="1"/>
</dbReference>
<proteinExistence type="inferred from homology"/>
<dbReference type="PANTHER" id="PTHR33797">
    <property type="entry name" value="ORGANIC HYDROPEROXIDE RESISTANCE PROTEIN-LIKE"/>
    <property type="match status" value="1"/>
</dbReference>
<sequence>MKDQKPLFHAEMVNETGVKGQAFVKNGGLKVKLSSPLNDDEGTNPEELIGLSLSTCLNATIQSLLKARGKENTSRVEAHVDFMREPNGIGYFFNVKAFAKIDGLSFEENEKIVKEAENRCPVSKLLAGSETVSVKAVREF</sequence>
<dbReference type="PANTHER" id="PTHR33797:SF2">
    <property type="entry name" value="ORGANIC HYDROPEROXIDE RESISTANCE PROTEIN-LIKE"/>
    <property type="match status" value="1"/>
</dbReference>
<dbReference type="InterPro" id="IPR015946">
    <property type="entry name" value="KH_dom-like_a/b"/>
</dbReference>